<dbReference type="Proteomes" id="UP000235659">
    <property type="component" value="Unassembled WGS sequence"/>
</dbReference>
<protein>
    <submittedName>
        <fullName evidence="1">Uncharacterized protein</fullName>
    </submittedName>
</protein>
<sequence length="106" mass="11287">MFVFCQVAPFAGGSAYRVHGLEPARVEIRGLGKSKAHANPDKTHGARGRLSDINGRGNVICEQQTSAAPDASRLKSLEGMLLPTAWQTATCARSVQKPARSIGVAW</sequence>
<comment type="caution">
    <text evidence="1">The sequence shown here is derived from an EMBL/GenBank/DDBJ whole genome shotgun (WGS) entry which is preliminary data.</text>
</comment>
<keyword evidence="2" id="KW-1185">Reference proteome</keyword>
<gene>
    <name evidence="1" type="ORF">C0Z16_12325</name>
</gene>
<proteinExistence type="predicted"/>
<organism evidence="1 2">
    <name type="scientific">Paraburkholderia rhynchosiae</name>
    <dbReference type="NCBI Taxonomy" id="487049"/>
    <lineage>
        <taxon>Bacteria</taxon>
        <taxon>Pseudomonadati</taxon>
        <taxon>Pseudomonadota</taxon>
        <taxon>Betaproteobacteria</taxon>
        <taxon>Burkholderiales</taxon>
        <taxon>Burkholderiaceae</taxon>
        <taxon>Paraburkholderia</taxon>
    </lineage>
</organism>
<dbReference type="EMBL" id="PNXY01000007">
    <property type="protein sequence ID" value="PMS31011.1"/>
    <property type="molecule type" value="Genomic_DNA"/>
</dbReference>
<name>A0ABX4V6A5_9BURK</name>
<reference evidence="1 2" key="1">
    <citation type="submission" date="2018-01" db="EMBL/GenBank/DDBJ databases">
        <title>Whole genome analyses suggest that Burkholderia sensu lato contains two further novel genera in the rhizoxinica-symbiotica group Mycetohabitans gen. nov., and Trinickia gen. nov.: implications for the evolution of diazotrophy and nodulation in the Burkholderiaceae.</title>
        <authorList>
            <person name="Estrada-de los Santos P."/>
            <person name="Palmer M."/>
            <person name="Chavez-Ramirez B."/>
            <person name="Beukes C."/>
            <person name="Steenkamp E.T."/>
            <person name="Hirsch A.M."/>
            <person name="Manyaka P."/>
            <person name="Maluk M."/>
            <person name="Lafos M."/>
            <person name="Crook M."/>
            <person name="Gross E."/>
            <person name="Simon M.F."/>
            <person name="Bueno dos Reis Junior F."/>
            <person name="Poole P.S."/>
            <person name="Venter S.N."/>
            <person name="James E.K."/>
        </authorList>
    </citation>
    <scope>NUCLEOTIDE SEQUENCE [LARGE SCALE GENOMIC DNA]</scope>
    <source>
        <strain evidence="1 2">WSM 3937</strain>
    </source>
</reference>
<evidence type="ECO:0000313" key="1">
    <source>
        <dbReference type="EMBL" id="PMS31011.1"/>
    </source>
</evidence>
<accession>A0ABX4V6A5</accession>
<evidence type="ECO:0000313" key="2">
    <source>
        <dbReference type="Proteomes" id="UP000235659"/>
    </source>
</evidence>